<sequence>MEEVGRVLLDLLVLELKRDMHMLKKLAIELSEDVLKDVKFSKEKKLLLQFLYEINMDTGKLVFVSDSSSEGTQFVEGFGGIGGILRYRMEMVDFDEEEGELSSFSDDEDIF</sequence>
<dbReference type="EMBL" id="OC854582">
    <property type="protein sequence ID" value="CAD7619545.1"/>
    <property type="molecule type" value="Genomic_DNA"/>
</dbReference>
<evidence type="ECO:0000259" key="1">
    <source>
        <dbReference type="Pfam" id="PF03465"/>
    </source>
</evidence>
<organism evidence="2">
    <name type="scientific">Medioppia subpectinata</name>
    <dbReference type="NCBI Taxonomy" id="1979941"/>
    <lineage>
        <taxon>Eukaryota</taxon>
        <taxon>Metazoa</taxon>
        <taxon>Ecdysozoa</taxon>
        <taxon>Arthropoda</taxon>
        <taxon>Chelicerata</taxon>
        <taxon>Arachnida</taxon>
        <taxon>Acari</taxon>
        <taxon>Acariformes</taxon>
        <taxon>Sarcoptiformes</taxon>
        <taxon>Oribatida</taxon>
        <taxon>Brachypylina</taxon>
        <taxon>Oppioidea</taxon>
        <taxon>Oppiidae</taxon>
        <taxon>Medioppia</taxon>
    </lineage>
</organism>
<protein>
    <recommendedName>
        <fullName evidence="1">eRF1 domain-containing protein</fullName>
    </recommendedName>
</protein>
<gene>
    <name evidence="2" type="ORF">OSB1V03_LOCUS46</name>
</gene>
<dbReference type="InterPro" id="IPR029064">
    <property type="entry name" value="Ribosomal_eL30-like_sf"/>
</dbReference>
<dbReference type="PANTHER" id="PTHR10113">
    <property type="entry name" value="PEPTIDE CHAIN RELEASE FACTOR SUBUNIT 1"/>
    <property type="match status" value="1"/>
</dbReference>
<dbReference type="Proteomes" id="UP000759131">
    <property type="component" value="Unassembled WGS sequence"/>
</dbReference>
<name>A0A7R9KAS2_9ACAR</name>
<dbReference type="GO" id="GO:0003747">
    <property type="term" value="F:translation release factor activity"/>
    <property type="evidence" value="ECO:0007669"/>
    <property type="project" value="InterPro"/>
</dbReference>
<dbReference type="SUPFAM" id="SSF55315">
    <property type="entry name" value="L30e-like"/>
    <property type="match status" value="1"/>
</dbReference>
<dbReference type="InterPro" id="IPR004403">
    <property type="entry name" value="Peptide_chain-rel_eRF1/aRF1"/>
</dbReference>
<dbReference type="AlphaFoldDB" id="A0A7R9KAS2"/>
<dbReference type="Gene3D" id="3.30.1330.30">
    <property type="match status" value="1"/>
</dbReference>
<evidence type="ECO:0000313" key="2">
    <source>
        <dbReference type="EMBL" id="CAD7619545.1"/>
    </source>
</evidence>
<dbReference type="Pfam" id="PF03465">
    <property type="entry name" value="eRF1_3"/>
    <property type="match status" value="1"/>
</dbReference>
<dbReference type="EMBL" id="CAJPIZ010000007">
    <property type="protein sequence ID" value="CAG2099975.1"/>
    <property type="molecule type" value="Genomic_DNA"/>
</dbReference>
<dbReference type="InterPro" id="IPR005142">
    <property type="entry name" value="eRF1_3"/>
</dbReference>
<feature type="domain" description="eRF1" evidence="1">
    <location>
        <begin position="31"/>
        <end position="89"/>
    </location>
</feature>
<keyword evidence="3" id="KW-1185">Reference proteome</keyword>
<evidence type="ECO:0000313" key="3">
    <source>
        <dbReference type="Proteomes" id="UP000759131"/>
    </source>
</evidence>
<proteinExistence type="predicted"/>
<accession>A0A7R9KAS2</accession>
<reference evidence="2" key="1">
    <citation type="submission" date="2020-11" db="EMBL/GenBank/DDBJ databases">
        <authorList>
            <person name="Tran Van P."/>
        </authorList>
    </citation>
    <scope>NUCLEOTIDE SEQUENCE</scope>
</reference>